<dbReference type="InterPro" id="IPR006840">
    <property type="entry name" value="ChaC"/>
</dbReference>
<gene>
    <name evidence="3" type="ORF">QJS04_geneDACA020701</name>
</gene>
<dbReference type="PANTHER" id="PTHR12192:SF2">
    <property type="entry name" value="GLUTATHIONE-SPECIFIC GAMMA-GLUTAMYLCYCLOTRANSFERASE 2"/>
    <property type="match status" value="1"/>
</dbReference>
<name>A0AAV9BVJ6_ACOGR</name>
<organism evidence="3 4">
    <name type="scientific">Acorus gramineus</name>
    <name type="common">Dwarf sweet flag</name>
    <dbReference type="NCBI Taxonomy" id="55184"/>
    <lineage>
        <taxon>Eukaryota</taxon>
        <taxon>Viridiplantae</taxon>
        <taxon>Streptophyta</taxon>
        <taxon>Embryophyta</taxon>
        <taxon>Tracheophyta</taxon>
        <taxon>Spermatophyta</taxon>
        <taxon>Magnoliopsida</taxon>
        <taxon>Liliopsida</taxon>
        <taxon>Acoraceae</taxon>
        <taxon>Acorus</taxon>
    </lineage>
</organism>
<sequence>MAMQIIRARGPSGPNCEYVFKLEDWLIQSGCEDKHVIELANTIRKLLGDSSTMKANGV</sequence>
<dbReference type="EC" id="4.3.2.7" evidence="1"/>
<comment type="caution">
    <text evidence="3">The sequence shown here is derived from an EMBL/GenBank/DDBJ whole genome shotgun (WGS) entry which is preliminary data.</text>
</comment>
<reference evidence="3" key="2">
    <citation type="submission" date="2023-06" db="EMBL/GenBank/DDBJ databases">
        <authorList>
            <person name="Ma L."/>
            <person name="Liu K.-W."/>
            <person name="Li Z."/>
            <person name="Hsiao Y.-Y."/>
            <person name="Qi Y."/>
            <person name="Fu T."/>
            <person name="Tang G."/>
            <person name="Zhang D."/>
            <person name="Sun W.-H."/>
            <person name="Liu D.-K."/>
            <person name="Li Y."/>
            <person name="Chen G.-Z."/>
            <person name="Liu X.-D."/>
            <person name="Liao X.-Y."/>
            <person name="Jiang Y.-T."/>
            <person name="Yu X."/>
            <person name="Hao Y."/>
            <person name="Huang J."/>
            <person name="Zhao X.-W."/>
            <person name="Ke S."/>
            <person name="Chen Y.-Y."/>
            <person name="Wu W.-L."/>
            <person name="Hsu J.-L."/>
            <person name="Lin Y.-F."/>
            <person name="Huang M.-D."/>
            <person name="Li C.-Y."/>
            <person name="Huang L."/>
            <person name="Wang Z.-W."/>
            <person name="Zhao X."/>
            <person name="Zhong W.-Y."/>
            <person name="Peng D.-H."/>
            <person name="Ahmad S."/>
            <person name="Lan S."/>
            <person name="Zhang J.-S."/>
            <person name="Tsai W.-C."/>
            <person name="Van De Peer Y."/>
            <person name="Liu Z.-J."/>
        </authorList>
    </citation>
    <scope>NUCLEOTIDE SEQUENCE</scope>
    <source>
        <strain evidence="3">SCP</strain>
        <tissue evidence="3">Leaves</tissue>
    </source>
</reference>
<evidence type="ECO:0000256" key="2">
    <source>
        <dbReference type="ARBA" id="ARBA00023239"/>
    </source>
</evidence>
<dbReference type="PANTHER" id="PTHR12192">
    <property type="entry name" value="CATION TRANSPORT PROTEIN CHAC-RELATED"/>
    <property type="match status" value="1"/>
</dbReference>
<reference evidence="3" key="1">
    <citation type="journal article" date="2023" name="Nat. Commun.">
        <title>Diploid and tetraploid genomes of Acorus and the evolution of monocots.</title>
        <authorList>
            <person name="Ma L."/>
            <person name="Liu K.W."/>
            <person name="Li Z."/>
            <person name="Hsiao Y.Y."/>
            <person name="Qi Y."/>
            <person name="Fu T."/>
            <person name="Tang G.D."/>
            <person name="Zhang D."/>
            <person name="Sun W.H."/>
            <person name="Liu D.K."/>
            <person name="Li Y."/>
            <person name="Chen G.Z."/>
            <person name="Liu X.D."/>
            <person name="Liao X.Y."/>
            <person name="Jiang Y.T."/>
            <person name="Yu X."/>
            <person name="Hao Y."/>
            <person name="Huang J."/>
            <person name="Zhao X.W."/>
            <person name="Ke S."/>
            <person name="Chen Y.Y."/>
            <person name="Wu W.L."/>
            <person name="Hsu J.L."/>
            <person name="Lin Y.F."/>
            <person name="Huang M.D."/>
            <person name="Li C.Y."/>
            <person name="Huang L."/>
            <person name="Wang Z.W."/>
            <person name="Zhao X."/>
            <person name="Zhong W.Y."/>
            <person name="Peng D.H."/>
            <person name="Ahmad S."/>
            <person name="Lan S."/>
            <person name="Zhang J.S."/>
            <person name="Tsai W.C."/>
            <person name="Van de Peer Y."/>
            <person name="Liu Z.J."/>
        </authorList>
    </citation>
    <scope>NUCLEOTIDE SEQUENCE</scope>
    <source>
        <strain evidence="3">SCP</strain>
    </source>
</reference>
<dbReference type="GO" id="GO:0061928">
    <property type="term" value="F:glutathione specific gamma-glutamylcyclotransferase activity"/>
    <property type="evidence" value="ECO:0007669"/>
    <property type="project" value="UniProtKB-EC"/>
</dbReference>
<dbReference type="AlphaFoldDB" id="A0AAV9BVJ6"/>
<keyword evidence="4" id="KW-1185">Reference proteome</keyword>
<dbReference type="EMBL" id="JAUJYN010000001">
    <property type="protein sequence ID" value="KAK1280765.1"/>
    <property type="molecule type" value="Genomic_DNA"/>
</dbReference>
<dbReference type="Pfam" id="PF04752">
    <property type="entry name" value="ChaC"/>
    <property type="match status" value="1"/>
</dbReference>
<evidence type="ECO:0000313" key="3">
    <source>
        <dbReference type="EMBL" id="KAK1280765.1"/>
    </source>
</evidence>
<dbReference type="GO" id="GO:0005737">
    <property type="term" value="C:cytoplasm"/>
    <property type="evidence" value="ECO:0007669"/>
    <property type="project" value="TreeGrafter"/>
</dbReference>
<protein>
    <recommendedName>
        <fullName evidence="1">glutathione-specific gamma-glutamylcyclotransferase</fullName>
        <ecNumber evidence="1">4.3.2.7</ecNumber>
    </recommendedName>
</protein>
<proteinExistence type="predicted"/>
<evidence type="ECO:0000256" key="1">
    <source>
        <dbReference type="ARBA" id="ARBA00012344"/>
    </source>
</evidence>
<keyword evidence="2" id="KW-0456">Lyase</keyword>
<accession>A0AAV9BVJ6</accession>
<dbReference type="Proteomes" id="UP001179952">
    <property type="component" value="Unassembled WGS sequence"/>
</dbReference>
<dbReference type="GO" id="GO:0006751">
    <property type="term" value="P:glutathione catabolic process"/>
    <property type="evidence" value="ECO:0007669"/>
    <property type="project" value="InterPro"/>
</dbReference>
<evidence type="ECO:0000313" key="4">
    <source>
        <dbReference type="Proteomes" id="UP001179952"/>
    </source>
</evidence>